<dbReference type="Proteomes" id="UP000215145">
    <property type="component" value="Unassembled WGS sequence"/>
</dbReference>
<name>A0A229NTA5_9BACL</name>
<keyword evidence="3" id="KW-1185">Reference proteome</keyword>
<sequence length="51" mass="5908">MENVNVRDPREHVNEEPRDDLKDLMFGFGGMLGFMTVAYIIMVIVKYMIGD</sequence>
<keyword evidence="1" id="KW-0812">Transmembrane</keyword>
<feature type="transmembrane region" description="Helical" evidence="1">
    <location>
        <begin position="24"/>
        <end position="45"/>
    </location>
</feature>
<dbReference type="RefSeq" id="WP_089526695.1">
    <property type="nucleotide sequence ID" value="NZ_NMUQ01000004.1"/>
</dbReference>
<evidence type="ECO:0000313" key="2">
    <source>
        <dbReference type="EMBL" id="OXM13052.1"/>
    </source>
</evidence>
<keyword evidence="1" id="KW-1133">Transmembrane helix</keyword>
<organism evidence="2 3">
    <name type="scientific">Paenibacillus herberti</name>
    <dbReference type="NCBI Taxonomy" id="1619309"/>
    <lineage>
        <taxon>Bacteria</taxon>
        <taxon>Bacillati</taxon>
        <taxon>Bacillota</taxon>
        <taxon>Bacilli</taxon>
        <taxon>Bacillales</taxon>
        <taxon>Paenibacillaceae</taxon>
        <taxon>Paenibacillus</taxon>
    </lineage>
</organism>
<keyword evidence="1" id="KW-0472">Membrane</keyword>
<gene>
    <name evidence="2" type="ORF">CGZ75_22995</name>
</gene>
<evidence type="ECO:0000256" key="1">
    <source>
        <dbReference type="SAM" id="Phobius"/>
    </source>
</evidence>
<proteinExistence type="predicted"/>
<protein>
    <submittedName>
        <fullName evidence="2">YqzM family protein</fullName>
    </submittedName>
</protein>
<reference evidence="2 3" key="1">
    <citation type="submission" date="2017-07" db="EMBL/GenBank/DDBJ databases">
        <title>Paenibacillus herberti R33 genome sequencing and assembly.</title>
        <authorList>
            <person name="Su W."/>
        </authorList>
    </citation>
    <scope>NUCLEOTIDE SEQUENCE [LARGE SCALE GENOMIC DNA]</scope>
    <source>
        <strain evidence="2 3">R33</strain>
    </source>
</reference>
<dbReference type="EMBL" id="NMUQ01000004">
    <property type="protein sequence ID" value="OXM13052.1"/>
    <property type="molecule type" value="Genomic_DNA"/>
</dbReference>
<evidence type="ECO:0000313" key="3">
    <source>
        <dbReference type="Proteomes" id="UP000215145"/>
    </source>
</evidence>
<comment type="caution">
    <text evidence="2">The sequence shown here is derived from an EMBL/GenBank/DDBJ whole genome shotgun (WGS) entry which is preliminary data.</text>
</comment>
<dbReference type="AlphaFoldDB" id="A0A229NTA5"/>
<accession>A0A229NTA5</accession>